<evidence type="ECO:0000256" key="1">
    <source>
        <dbReference type="SAM" id="Phobius"/>
    </source>
</evidence>
<feature type="transmembrane region" description="Helical" evidence="1">
    <location>
        <begin position="129"/>
        <end position="152"/>
    </location>
</feature>
<keyword evidence="4" id="KW-1185">Reference proteome</keyword>
<keyword evidence="1" id="KW-0472">Membrane</keyword>
<dbReference type="InterPro" id="IPR018639">
    <property type="entry name" value="DUF2062"/>
</dbReference>
<sequence length="162" mass="18191">MNLRRINRYYYLRFKRLKGDPALLAGGTAIGVFVGLTPTIPFHTLLVIGMTVVSRTSTIAGILSSWVVCNPLTYFPIYYFSVRFGNIFTANEVSWLKIRTVIDQLLHSESIAASLAVLGNLGYETITVMISGSILFALPISLLSYFIALYFFRRSMKVNKSF</sequence>
<dbReference type="Proteomes" id="UP000826725">
    <property type="component" value="Chromosome"/>
</dbReference>
<feature type="transmembrane region" description="Helical" evidence="1">
    <location>
        <begin position="21"/>
        <end position="40"/>
    </location>
</feature>
<organism evidence="3 4">
    <name type="scientific">Desulfomarina profundi</name>
    <dbReference type="NCBI Taxonomy" id="2772557"/>
    <lineage>
        <taxon>Bacteria</taxon>
        <taxon>Pseudomonadati</taxon>
        <taxon>Thermodesulfobacteriota</taxon>
        <taxon>Desulfobulbia</taxon>
        <taxon>Desulfobulbales</taxon>
        <taxon>Desulfobulbaceae</taxon>
        <taxon>Desulfomarina</taxon>
    </lineage>
</organism>
<dbReference type="EMBL" id="AP024086">
    <property type="protein sequence ID" value="BCL60752.1"/>
    <property type="molecule type" value="Genomic_DNA"/>
</dbReference>
<evidence type="ECO:0000259" key="2">
    <source>
        <dbReference type="Pfam" id="PF09835"/>
    </source>
</evidence>
<evidence type="ECO:0000313" key="3">
    <source>
        <dbReference type="EMBL" id="BCL60752.1"/>
    </source>
</evidence>
<feature type="domain" description="DUF2062" evidence="2">
    <location>
        <begin position="5"/>
        <end position="157"/>
    </location>
</feature>
<dbReference type="PANTHER" id="PTHR40547:SF1">
    <property type="entry name" value="SLL0298 PROTEIN"/>
    <property type="match status" value="1"/>
</dbReference>
<keyword evidence="1" id="KW-0812">Transmembrane</keyword>
<dbReference type="AlphaFoldDB" id="A0A8D5FVP1"/>
<reference evidence="3" key="1">
    <citation type="submission" date="2020-09" db="EMBL/GenBank/DDBJ databases">
        <title>Desulfogranum mesoprofundum gen. nov., sp. nov., a novel mesophilic, sulfate-reducing chemolithoautotroph isolated from a deep-sea hydrothermal vent chimney in the Suiyo Seamount.</title>
        <authorList>
            <person name="Hashimoto Y."/>
            <person name="Nakagawa S."/>
        </authorList>
    </citation>
    <scope>NUCLEOTIDE SEQUENCE</scope>
    <source>
        <strain evidence="3">KT2</strain>
    </source>
</reference>
<accession>A0A8D5FVP1</accession>
<evidence type="ECO:0000313" key="4">
    <source>
        <dbReference type="Proteomes" id="UP000826725"/>
    </source>
</evidence>
<proteinExistence type="predicted"/>
<dbReference type="Pfam" id="PF09835">
    <property type="entry name" value="DUF2062"/>
    <property type="match status" value="1"/>
</dbReference>
<name>A0A8D5FVP1_9BACT</name>
<feature type="transmembrane region" description="Helical" evidence="1">
    <location>
        <begin position="60"/>
        <end position="80"/>
    </location>
</feature>
<dbReference type="RefSeq" id="WP_228856852.1">
    <property type="nucleotide sequence ID" value="NZ_AP024086.1"/>
</dbReference>
<keyword evidence="1" id="KW-1133">Transmembrane helix</keyword>
<protein>
    <recommendedName>
        <fullName evidence="2">DUF2062 domain-containing protein</fullName>
    </recommendedName>
</protein>
<dbReference type="PANTHER" id="PTHR40547">
    <property type="entry name" value="SLL0298 PROTEIN"/>
    <property type="match status" value="1"/>
</dbReference>
<gene>
    <name evidence="3" type="ORF">DGMP_14450</name>
</gene>
<dbReference type="KEGG" id="dbk:DGMP_14450"/>